<reference evidence="2 3" key="1">
    <citation type="journal article" date="2018" name="Sci. Rep.">
        <title>Genomic signatures of local adaptation to the degree of environmental predictability in rotifers.</title>
        <authorList>
            <person name="Franch-Gras L."/>
            <person name="Hahn C."/>
            <person name="Garcia-Roger E.M."/>
            <person name="Carmona M.J."/>
            <person name="Serra M."/>
            <person name="Gomez A."/>
        </authorList>
    </citation>
    <scope>NUCLEOTIDE SEQUENCE [LARGE SCALE GENOMIC DNA]</scope>
    <source>
        <strain evidence="2">HYR1</strain>
    </source>
</reference>
<keyword evidence="3" id="KW-1185">Reference proteome</keyword>
<evidence type="ECO:0000256" key="1">
    <source>
        <dbReference type="SAM" id="MobiDB-lite"/>
    </source>
</evidence>
<feature type="region of interest" description="Disordered" evidence="1">
    <location>
        <begin position="1"/>
        <end position="59"/>
    </location>
</feature>
<sequence>MYRYKTNPANIDIVRKKNPPFPSPSLLRLPPKPPKPPKPLEPPPPPRPPLLNPPRPRPPPSSALFLMAASYLSAMSTRLCGTTCSPCFKISINSLACFQSSRTIKVSDVPVRPARPVRPTRCTYSSMLRGKS</sequence>
<dbReference type="EMBL" id="REGN01003401">
    <property type="protein sequence ID" value="RNA22791.1"/>
    <property type="molecule type" value="Genomic_DNA"/>
</dbReference>
<dbReference type="AlphaFoldDB" id="A0A3M7RGX4"/>
<organism evidence="2 3">
    <name type="scientific">Brachionus plicatilis</name>
    <name type="common">Marine rotifer</name>
    <name type="synonym">Brachionus muelleri</name>
    <dbReference type="NCBI Taxonomy" id="10195"/>
    <lineage>
        <taxon>Eukaryota</taxon>
        <taxon>Metazoa</taxon>
        <taxon>Spiralia</taxon>
        <taxon>Gnathifera</taxon>
        <taxon>Rotifera</taxon>
        <taxon>Eurotatoria</taxon>
        <taxon>Monogononta</taxon>
        <taxon>Pseudotrocha</taxon>
        <taxon>Ploima</taxon>
        <taxon>Brachionidae</taxon>
        <taxon>Brachionus</taxon>
    </lineage>
</organism>
<gene>
    <name evidence="2" type="ORF">BpHYR1_025290</name>
</gene>
<evidence type="ECO:0000313" key="2">
    <source>
        <dbReference type="EMBL" id="RNA22791.1"/>
    </source>
</evidence>
<feature type="compositionally biased region" description="Pro residues" evidence="1">
    <location>
        <begin position="30"/>
        <end position="59"/>
    </location>
</feature>
<name>A0A3M7RGX4_BRAPC</name>
<evidence type="ECO:0000313" key="3">
    <source>
        <dbReference type="Proteomes" id="UP000276133"/>
    </source>
</evidence>
<proteinExistence type="predicted"/>
<comment type="caution">
    <text evidence="2">The sequence shown here is derived from an EMBL/GenBank/DDBJ whole genome shotgun (WGS) entry which is preliminary data.</text>
</comment>
<dbReference type="Proteomes" id="UP000276133">
    <property type="component" value="Unassembled WGS sequence"/>
</dbReference>
<protein>
    <submittedName>
        <fullName evidence="2">Uncharacterized protein</fullName>
    </submittedName>
</protein>
<accession>A0A3M7RGX4</accession>